<evidence type="ECO:0000313" key="3">
    <source>
        <dbReference type="EMBL" id="MBB5893817.1"/>
    </source>
</evidence>
<keyword evidence="4" id="KW-1185">Reference proteome</keyword>
<evidence type="ECO:0000259" key="2">
    <source>
        <dbReference type="Pfam" id="PF20148"/>
    </source>
</evidence>
<feature type="compositionally biased region" description="Basic and acidic residues" evidence="1">
    <location>
        <begin position="140"/>
        <end position="162"/>
    </location>
</feature>
<organism evidence="3 4">
    <name type="scientific">Kutzneria kofuensis</name>
    <dbReference type="NCBI Taxonomy" id="103725"/>
    <lineage>
        <taxon>Bacteria</taxon>
        <taxon>Bacillati</taxon>
        <taxon>Actinomycetota</taxon>
        <taxon>Actinomycetes</taxon>
        <taxon>Pseudonocardiales</taxon>
        <taxon>Pseudonocardiaceae</taxon>
        <taxon>Kutzneria</taxon>
    </lineage>
</organism>
<feature type="domain" description="DUF6531" evidence="2">
    <location>
        <begin position="160"/>
        <end position="195"/>
    </location>
</feature>
<name>A0A7W9KJX9_9PSEU</name>
<dbReference type="AlphaFoldDB" id="A0A7W9KJX9"/>
<evidence type="ECO:0000313" key="4">
    <source>
        <dbReference type="Proteomes" id="UP000585638"/>
    </source>
</evidence>
<dbReference type="EMBL" id="JACHIR010000001">
    <property type="protein sequence ID" value="MBB5893817.1"/>
    <property type="molecule type" value="Genomic_DNA"/>
</dbReference>
<evidence type="ECO:0000256" key="1">
    <source>
        <dbReference type="SAM" id="MobiDB-lite"/>
    </source>
</evidence>
<sequence length="197" mass="20548">MSKINVHPEHMRRSGGKLSEFGGKLAEGGQKLETAGQNLVSHASSDRSGIGAVVAKAMGKGVQITGKVFSEGGRVVEGAGKRLHTSADLYDEADSSGAGLLKKLHPDTKGNTEPHGGGSRRSTRVGSGRGGRGGRTARTHVGDNPRAHAVQDSKRTETKDPVDLATGEVLLTQTDLELPGILPLVLTRTHLSSHRVG</sequence>
<proteinExistence type="predicted"/>
<accession>A0A7W9KJX9</accession>
<feature type="region of interest" description="Disordered" evidence="1">
    <location>
        <begin position="97"/>
        <end position="162"/>
    </location>
</feature>
<dbReference type="Pfam" id="PF20148">
    <property type="entry name" value="DUF6531"/>
    <property type="match status" value="1"/>
</dbReference>
<feature type="region of interest" description="Disordered" evidence="1">
    <location>
        <begin position="1"/>
        <end position="25"/>
    </location>
</feature>
<comment type="caution">
    <text evidence="3">The sequence shown here is derived from an EMBL/GenBank/DDBJ whole genome shotgun (WGS) entry which is preliminary data.</text>
</comment>
<dbReference type="Proteomes" id="UP000585638">
    <property type="component" value="Unassembled WGS sequence"/>
</dbReference>
<feature type="compositionally biased region" description="Basic and acidic residues" evidence="1">
    <location>
        <begin position="1"/>
        <end position="12"/>
    </location>
</feature>
<dbReference type="InterPro" id="IPR045351">
    <property type="entry name" value="DUF6531"/>
</dbReference>
<gene>
    <name evidence="3" type="ORF">BJ998_005013</name>
</gene>
<reference evidence="3 4" key="1">
    <citation type="submission" date="2020-08" db="EMBL/GenBank/DDBJ databases">
        <title>Sequencing the genomes of 1000 actinobacteria strains.</title>
        <authorList>
            <person name="Klenk H.-P."/>
        </authorList>
    </citation>
    <scope>NUCLEOTIDE SEQUENCE [LARGE SCALE GENOMIC DNA]</scope>
    <source>
        <strain evidence="3 4">DSM 43851</strain>
    </source>
</reference>
<protein>
    <recommendedName>
        <fullName evidence="2">DUF6531 domain-containing protein</fullName>
    </recommendedName>
</protein>